<evidence type="ECO:0000313" key="2">
    <source>
        <dbReference type="Proteomes" id="UP001211907"/>
    </source>
</evidence>
<evidence type="ECO:0000313" key="1">
    <source>
        <dbReference type="EMBL" id="KAJ3086630.1"/>
    </source>
</evidence>
<proteinExistence type="predicted"/>
<dbReference type="AlphaFoldDB" id="A0AAD5SN28"/>
<reference evidence="1" key="1">
    <citation type="submission" date="2020-05" db="EMBL/GenBank/DDBJ databases">
        <title>Phylogenomic resolution of chytrid fungi.</title>
        <authorList>
            <person name="Stajich J.E."/>
            <person name="Amses K."/>
            <person name="Simmons R."/>
            <person name="Seto K."/>
            <person name="Myers J."/>
            <person name="Bonds A."/>
            <person name="Quandt C.A."/>
            <person name="Barry K."/>
            <person name="Liu P."/>
            <person name="Grigoriev I."/>
            <person name="Longcore J.E."/>
            <person name="James T.Y."/>
        </authorList>
    </citation>
    <scope>NUCLEOTIDE SEQUENCE</scope>
    <source>
        <strain evidence="1">JEL0513</strain>
    </source>
</reference>
<protein>
    <submittedName>
        <fullName evidence="1">Uncharacterized protein</fullName>
    </submittedName>
</protein>
<dbReference type="EMBL" id="JADGJH010004235">
    <property type="protein sequence ID" value="KAJ3086630.1"/>
    <property type="molecule type" value="Genomic_DNA"/>
</dbReference>
<dbReference type="Proteomes" id="UP001211907">
    <property type="component" value="Unassembled WGS sequence"/>
</dbReference>
<sequence>MARSFISEKGKEKNEELEVYLAPMDNGSTFTGFPTEDWFVKEILEDARDVGTEAIDGRIVRLEKKGLGVFCLGNPETGNYKEPIISQRKFGKLPNIGISLRDKEEDPHEPYVIKYLSKKFVEIYLAKDELYYLTIMKATEEDKRLAM</sequence>
<gene>
    <name evidence="1" type="ORF">HK100_008642</name>
</gene>
<comment type="caution">
    <text evidence="1">The sequence shown here is derived from an EMBL/GenBank/DDBJ whole genome shotgun (WGS) entry which is preliminary data.</text>
</comment>
<feature type="non-terminal residue" evidence="1">
    <location>
        <position position="147"/>
    </location>
</feature>
<organism evidence="1 2">
    <name type="scientific">Physocladia obscura</name>
    <dbReference type="NCBI Taxonomy" id="109957"/>
    <lineage>
        <taxon>Eukaryota</taxon>
        <taxon>Fungi</taxon>
        <taxon>Fungi incertae sedis</taxon>
        <taxon>Chytridiomycota</taxon>
        <taxon>Chytridiomycota incertae sedis</taxon>
        <taxon>Chytridiomycetes</taxon>
        <taxon>Chytridiales</taxon>
        <taxon>Chytriomycetaceae</taxon>
        <taxon>Physocladia</taxon>
    </lineage>
</organism>
<name>A0AAD5SN28_9FUNG</name>
<accession>A0AAD5SN28</accession>
<keyword evidence="2" id="KW-1185">Reference proteome</keyword>